<dbReference type="NCBIfam" id="TIGR01007">
    <property type="entry name" value="eps_fam"/>
    <property type="match status" value="1"/>
</dbReference>
<evidence type="ECO:0000259" key="9">
    <source>
        <dbReference type="Pfam" id="PF13614"/>
    </source>
</evidence>
<evidence type="ECO:0000256" key="3">
    <source>
        <dbReference type="ARBA" id="ARBA00022679"/>
    </source>
</evidence>
<dbReference type="GO" id="GO:0004715">
    <property type="term" value="F:non-membrane spanning protein tyrosine kinase activity"/>
    <property type="evidence" value="ECO:0007669"/>
    <property type="project" value="UniProtKB-EC"/>
</dbReference>
<dbReference type="GO" id="GO:0005524">
    <property type="term" value="F:ATP binding"/>
    <property type="evidence" value="ECO:0007669"/>
    <property type="project" value="UniProtKB-KW"/>
</dbReference>
<organism evidence="10">
    <name type="scientific">Proteinivorax tanatarense</name>
    <dbReference type="NCBI Taxonomy" id="1260629"/>
    <lineage>
        <taxon>Bacteria</taxon>
        <taxon>Bacillati</taxon>
        <taxon>Bacillota</taxon>
        <taxon>Clostridia</taxon>
        <taxon>Eubacteriales</taxon>
        <taxon>Proteinivoracaceae</taxon>
        <taxon>Proteinivorax</taxon>
    </lineage>
</organism>
<evidence type="ECO:0000256" key="4">
    <source>
        <dbReference type="ARBA" id="ARBA00022741"/>
    </source>
</evidence>
<evidence type="ECO:0000313" key="10">
    <source>
        <dbReference type="EMBL" id="XBX76394.1"/>
    </source>
</evidence>
<keyword evidence="5 10" id="KW-0418">Kinase</keyword>
<sequence>MMQKLDIVTHAQPKSPISEAYRTLRTNIQFSSLDKPVRTIMVTSSGPGEGKTTTSVNLATALAQTEEKVVIVDADLRKPRIHKIFKAINSSGVTNILVNDLDYKKDVIVTEVDNLDLITAGTTPPNPSEILSSQKMKNFIRQLKEDYDYVIIDTPPSAIVTDAAILSQNADGVLLVCASGQVAIDGAQKAKELLTNVNANILGVVLNKIPVDDGSYYAQYYYSDYYEDSNDYKQKASARAKRRLEK</sequence>
<dbReference type="GO" id="GO:0005886">
    <property type="term" value="C:plasma membrane"/>
    <property type="evidence" value="ECO:0007669"/>
    <property type="project" value="UniProtKB-ARBA"/>
</dbReference>
<evidence type="ECO:0000256" key="6">
    <source>
        <dbReference type="ARBA" id="ARBA00022840"/>
    </source>
</evidence>
<dbReference type="Gene3D" id="3.40.50.300">
    <property type="entry name" value="P-loop containing nucleotide triphosphate hydrolases"/>
    <property type="match status" value="1"/>
</dbReference>
<evidence type="ECO:0000256" key="2">
    <source>
        <dbReference type="ARBA" id="ARBA00011903"/>
    </source>
</evidence>
<dbReference type="InterPro" id="IPR005702">
    <property type="entry name" value="Wzc-like_C"/>
</dbReference>
<evidence type="ECO:0000256" key="1">
    <source>
        <dbReference type="ARBA" id="ARBA00007316"/>
    </source>
</evidence>
<gene>
    <name evidence="10" type="ORF">PRVXT_001529</name>
</gene>
<dbReference type="InterPro" id="IPR050445">
    <property type="entry name" value="Bact_polysacc_biosynth/exp"/>
</dbReference>
<protein>
    <recommendedName>
        <fullName evidence="2">non-specific protein-tyrosine kinase</fullName>
        <ecNumber evidence="2">2.7.10.2</ecNumber>
    </recommendedName>
</protein>
<dbReference type="InterPro" id="IPR027417">
    <property type="entry name" value="P-loop_NTPase"/>
</dbReference>
<proteinExistence type="inferred from homology"/>
<reference evidence="10" key="1">
    <citation type="journal article" date="2013" name="Extremophiles">
        <title>Proteinivorax tanatarense gen. nov., sp. nov., an anaerobic, haloalkaliphilic, proteolytic bacterium isolated from a decaying algal bloom, and proposal of Proteinivoraceae fam. nov.</title>
        <authorList>
            <person name="Kevbrin V."/>
            <person name="Boltyanskaya Y."/>
            <person name="Zhilina T."/>
            <person name="Kolganova T."/>
            <person name="Lavrentjeva E."/>
            <person name="Kuznetsov B."/>
        </authorList>
    </citation>
    <scope>NUCLEOTIDE SEQUENCE</scope>
    <source>
        <strain evidence="10">Z-910T</strain>
    </source>
</reference>
<feature type="domain" description="AAA" evidence="9">
    <location>
        <begin position="38"/>
        <end position="198"/>
    </location>
</feature>
<dbReference type="CDD" id="cd05387">
    <property type="entry name" value="BY-kinase"/>
    <property type="match status" value="1"/>
</dbReference>
<dbReference type="EC" id="2.7.10.2" evidence="2"/>
<dbReference type="Pfam" id="PF13614">
    <property type="entry name" value="AAA_31"/>
    <property type="match status" value="1"/>
</dbReference>
<evidence type="ECO:0000256" key="7">
    <source>
        <dbReference type="ARBA" id="ARBA00023137"/>
    </source>
</evidence>
<comment type="catalytic activity">
    <reaction evidence="8">
        <text>L-tyrosyl-[protein] + ATP = O-phospho-L-tyrosyl-[protein] + ADP + H(+)</text>
        <dbReference type="Rhea" id="RHEA:10596"/>
        <dbReference type="Rhea" id="RHEA-COMP:10136"/>
        <dbReference type="Rhea" id="RHEA-COMP:20101"/>
        <dbReference type="ChEBI" id="CHEBI:15378"/>
        <dbReference type="ChEBI" id="CHEBI:30616"/>
        <dbReference type="ChEBI" id="CHEBI:46858"/>
        <dbReference type="ChEBI" id="CHEBI:61978"/>
        <dbReference type="ChEBI" id="CHEBI:456216"/>
        <dbReference type="EC" id="2.7.10.2"/>
    </reaction>
</comment>
<evidence type="ECO:0000256" key="5">
    <source>
        <dbReference type="ARBA" id="ARBA00022777"/>
    </source>
</evidence>
<dbReference type="AlphaFoldDB" id="A0AAU7VSK0"/>
<accession>A0AAU7VSK0</accession>
<keyword evidence="4" id="KW-0547">Nucleotide-binding</keyword>
<keyword evidence="3 10" id="KW-0808">Transferase</keyword>
<dbReference type="InterPro" id="IPR025669">
    <property type="entry name" value="AAA_dom"/>
</dbReference>
<dbReference type="GO" id="GO:0042802">
    <property type="term" value="F:identical protein binding"/>
    <property type="evidence" value="ECO:0007669"/>
    <property type="project" value="UniProtKB-ARBA"/>
</dbReference>
<dbReference type="SUPFAM" id="SSF52540">
    <property type="entry name" value="P-loop containing nucleoside triphosphate hydrolases"/>
    <property type="match status" value="1"/>
</dbReference>
<dbReference type="PANTHER" id="PTHR32309:SF13">
    <property type="entry name" value="FERRIC ENTEROBACTIN TRANSPORT PROTEIN FEPE"/>
    <property type="match status" value="1"/>
</dbReference>
<evidence type="ECO:0000256" key="8">
    <source>
        <dbReference type="ARBA" id="ARBA00051245"/>
    </source>
</evidence>
<dbReference type="EMBL" id="CP158367">
    <property type="protein sequence ID" value="XBX76394.1"/>
    <property type="molecule type" value="Genomic_DNA"/>
</dbReference>
<name>A0AAU7VSK0_9FIRM</name>
<keyword evidence="7" id="KW-0829">Tyrosine-protein kinase</keyword>
<dbReference type="RefSeq" id="WP_350345133.1">
    <property type="nucleotide sequence ID" value="NZ_CP158367.1"/>
</dbReference>
<comment type="similarity">
    <text evidence="1">Belongs to the CpsD/CapB family.</text>
</comment>
<dbReference type="PANTHER" id="PTHR32309">
    <property type="entry name" value="TYROSINE-PROTEIN KINASE"/>
    <property type="match status" value="1"/>
</dbReference>
<dbReference type="FunFam" id="3.40.50.300:FF:000527">
    <property type="entry name" value="Tyrosine-protein kinase etk"/>
    <property type="match status" value="1"/>
</dbReference>
<reference evidence="10" key="2">
    <citation type="submission" date="2024-06" db="EMBL/GenBank/DDBJ databases">
        <authorList>
            <person name="Petrova K.O."/>
            <person name="Toshchakov S.V."/>
            <person name="Boltjanskaja Y.V."/>
            <person name="Kevbrin V."/>
        </authorList>
    </citation>
    <scope>NUCLEOTIDE SEQUENCE</scope>
    <source>
        <strain evidence="10">Z-910T</strain>
    </source>
</reference>
<keyword evidence="6" id="KW-0067">ATP-binding</keyword>